<dbReference type="PANTHER" id="PTHR47803">
    <property type="entry name" value="TRNA-SPECIFIC ADENOSINE DEAMINASE 1"/>
    <property type="match status" value="1"/>
</dbReference>
<dbReference type="SMART" id="SM00552">
    <property type="entry name" value="ADEAMc"/>
    <property type="match status" value="1"/>
</dbReference>
<reference evidence="3 4" key="1">
    <citation type="journal article" date="2018" name="Front. Microbiol.">
        <title>Genome-Wide Analysis of Corynespora cassiicola Leaf Fall Disease Putative Effectors.</title>
        <authorList>
            <person name="Lopez D."/>
            <person name="Ribeiro S."/>
            <person name="Label P."/>
            <person name="Fumanal B."/>
            <person name="Venisse J.S."/>
            <person name="Kohler A."/>
            <person name="de Oliveira R.R."/>
            <person name="Labutti K."/>
            <person name="Lipzen A."/>
            <person name="Lail K."/>
            <person name="Bauer D."/>
            <person name="Ohm R.A."/>
            <person name="Barry K.W."/>
            <person name="Spatafora J."/>
            <person name="Grigoriev I.V."/>
            <person name="Martin F.M."/>
            <person name="Pujade-Renaud V."/>
        </authorList>
    </citation>
    <scope>NUCLEOTIDE SEQUENCE [LARGE SCALE GENOMIC DNA]</scope>
    <source>
        <strain evidence="3 4">Philippines</strain>
    </source>
</reference>
<evidence type="ECO:0000313" key="4">
    <source>
        <dbReference type="Proteomes" id="UP000240883"/>
    </source>
</evidence>
<protein>
    <recommendedName>
        <fullName evidence="2">A to I editase domain-containing protein</fullName>
    </recommendedName>
</protein>
<dbReference type="Pfam" id="PF02137">
    <property type="entry name" value="A_deamin"/>
    <property type="match status" value="1"/>
</dbReference>
<sequence>MKCLPSNKLDLACGNALHDWHAEVLAIRTFNRFLLDECLSLTAPPHRPSKYVRQRSAGERTQAEHQPFAIRDDVQIHMYCSEAPCGDASMELVMDAQEDATPWTTPLRTVSSPTEEVDPALLPEEPAGAGTRAPPELQEANPIATALRGRSHFGHLGAVRCKPSRPDAPPTLSKSCSDKLALTQATSLLSSMTSLLVSPHNAYIHSLVLPTSQFIPSACERAFSRSGRMSPITPQIERNWEGGYRWHEFKVHGTSKEFAWSRRNVSAAQKAMASNLSAVWTPHWEESLIGGVLQGRKQFDPRGASRVCRRSLWKIGADIAAVAAIPALTEAIRRGAYGEVKAGAMLGARRKVKDEVKARSLKGWIKNSGDDFSL</sequence>
<gene>
    <name evidence="3" type="ORF">BS50DRAFT_351607</name>
</gene>
<feature type="domain" description="A to I editase" evidence="2">
    <location>
        <begin position="1"/>
        <end position="344"/>
    </location>
</feature>
<evidence type="ECO:0000313" key="3">
    <source>
        <dbReference type="EMBL" id="PSN67900.1"/>
    </source>
</evidence>
<accession>A0A2T2NR80</accession>
<dbReference type="EMBL" id="KZ678134">
    <property type="protein sequence ID" value="PSN67900.1"/>
    <property type="molecule type" value="Genomic_DNA"/>
</dbReference>
<feature type="compositionally biased region" description="Polar residues" evidence="1">
    <location>
        <begin position="104"/>
        <end position="114"/>
    </location>
</feature>
<dbReference type="Proteomes" id="UP000240883">
    <property type="component" value="Unassembled WGS sequence"/>
</dbReference>
<dbReference type="PANTHER" id="PTHR47803:SF1">
    <property type="entry name" value="TRNA-SPECIFIC ADENOSINE DEAMINASE 1"/>
    <property type="match status" value="1"/>
</dbReference>
<organism evidence="3 4">
    <name type="scientific">Corynespora cassiicola Philippines</name>
    <dbReference type="NCBI Taxonomy" id="1448308"/>
    <lineage>
        <taxon>Eukaryota</taxon>
        <taxon>Fungi</taxon>
        <taxon>Dikarya</taxon>
        <taxon>Ascomycota</taxon>
        <taxon>Pezizomycotina</taxon>
        <taxon>Dothideomycetes</taxon>
        <taxon>Pleosporomycetidae</taxon>
        <taxon>Pleosporales</taxon>
        <taxon>Corynesporascaceae</taxon>
        <taxon>Corynespora</taxon>
    </lineage>
</organism>
<proteinExistence type="predicted"/>
<dbReference type="OrthoDB" id="10268011at2759"/>
<dbReference type="GO" id="GO:0043829">
    <property type="term" value="F:tRNA-specific adenosine-37 deaminase activity"/>
    <property type="evidence" value="ECO:0007669"/>
    <property type="project" value="TreeGrafter"/>
</dbReference>
<dbReference type="GO" id="GO:0003723">
    <property type="term" value="F:RNA binding"/>
    <property type="evidence" value="ECO:0007669"/>
    <property type="project" value="InterPro"/>
</dbReference>
<dbReference type="InterPro" id="IPR002466">
    <property type="entry name" value="A_deamin"/>
</dbReference>
<evidence type="ECO:0000259" key="2">
    <source>
        <dbReference type="PROSITE" id="PS50141"/>
    </source>
</evidence>
<dbReference type="AlphaFoldDB" id="A0A2T2NR80"/>
<keyword evidence="4" id="KW-1185">Reference proteome</keyword>
<feature type="region of interest" description="Disordered" evidence="1">
    <location>
        <begin position="104"/>
        <end position="135"/>
    </location>
</feature>
<name>A0A2T2NR80_CORCC</name>
<dbReference type="PROSITE" id="PS50141">
    <property type="entry name" value="A_DEAMIN_EDITASE"/>
    <property type="match status" value="1"/>
</dbReference>
<evidence type="ECO:0000256" key="1">
    <source>
        <dbReference type="SAM" id="MobiDB-lite"/>
    </source>
</evidence>
<dbReference type="GO" id="GO:0002100">
    <property type="term" value="P:tRNA wobble adenosine to inosine editing"/>
    <property type="evidence" value="ECO:0007669"/>
    <property type="project" value="InterPro"/>
</dbReference>
<dbReference type="STRING" id="1448308.A0A2T2NR80"/>
<dbReference type="InterPro" id="IPR042935">
    <property type="entry name" value="Tad1"/>
</dbReference>